<keyword evidence="2 4" id="KW-0808">Transferase</keyword>
<name>A0A9W6MMV5_9PROT</name>
<proteinExistence type="inferred from homology"/>
<keyword evidence="1 4" id="KW-0489">Methyltransferase</keyword>
<feature type="binding site" evidence="4">
    <location>
        <position position="216"/>
    </location>
    <ligand>
        <name>S-adenosyl-L-methionine</name>
        <dbReference type="ChEBI" id="CHEBI:59789"/>
    </ligand>
</feature>
<dbReference type="GO" id="GO:0003676">
    <property type="term" value="F:nucleic acid binding"/>
    <property type="evidence" value="ECO:0007669"/>
    <property type="project" value="InterPro"/>
</dbReference>
<dbReference type="InterPro" id="IPR025714">
    <property type="entry name" value="Methyltranfer_dom"/>
</dbReference>
<dbReference type="NCBIfam" id="TIGR03534">
    <property type="entry name" value="RF_mod_PrmC"/>
    <property type="match status" value="1"/>
</dbReference>
<dbReference type="PRINTS" id="PR00507">
    <property type="entry name" value="N12N6MTFRASE"/>
</dbReference>
<dbReference type="RefSeq" id="WP_271185638.1">
    <property type="nucleotide sequence ID" value="NZ_BSFE01000002.1"/>
</dbReference>
<evidence type="ECO:0000259" key="5">
    <source>
        <dbReference type="Pfam" id="PF13847"/>
    </source>
</evidence>
<dbReference type="CDD" id="cd02440">
    <property type="entry name" value="AdoMet_MTases"/>
    <property type="match status" value="1"/>
</dbReference>
<comment type="function">
    <text evidence="4">Methylates the class 1 translation termination release factors RF1/PrfA and RF2/PrfB on the glutamine residue of the universally conserved GGQ motif.</text>
</comment>
<feature type="binding site" evidence="4">
    <location>
        <begin position="149"/>
        <end position="153"/>
    </location>
    <ligand>
        <name>S-adenosyl-L-methionine</name>
        <dbReference type="ChEBI" id="CHEBI:59789"/>
    </ligand>
</feature>
<dbReference type="GO" id="GO:0102559">
    <property type="term" value="F:peptide chain release factor N(5)-glutamine methyltransferase activity"/>
    <property type="evidence" value="ECO:0007669"/>
    <property type="project" value="UniProtKB-EC"/>
</dbReference>
<dbReference type="InterPro" id="IPR019874">
    <property type="entry name" value="RF_methyltr_PrmC"/>
</dbReference>
<dbReference type="InterPro" id="IPR029063">
    <property type="entry name" value="SAM-dependent_MTases_sf"/>
</dbReference>
<comment type="similarity">
    <text evidence="4">Belongs to the protein N5-glutamine methyltransferase family. PrmC subfamily.</text>
</comment>
<comment type="caution">
    <text evidence="6">The sequence shown here is derived from an EMBL/GenBank/DDBJ whole genome shotgun (WGS) entry which is preliminary data.</text>
</comment>
<dbReference type="SUPFAM" id="SSF53335">
    <property type="entry name" value="S-adenosyl-L-methionine-dependent methyltransferases"/>
    <property type="match status" value="1"/>
</dbReference>
<dbReference type="Gene3D" id="1.10.8.10">
    <property type="entry name" value="DNA helicase RuvA subunit, C-terminal domain"/>
    <property type="match status" value="1"/>
</dbReference>
<dbReference type="Gene3D" id="3.40.50.150">
    <property type="entry name" value="Vaccinia Virus protein VP39"/>
    <property type="match status" value="1"/>
</dbReference>
<gene>
    <name evidence="4 6" type="primary">prmC</name>
    <name evidence="6" type="ORF">GCM10017621_07590</name>
</gene>
<organism evidence="6 7">
    <name type="scientific">Maricaulis virginensis</name>
    <dbReference type="NCBI Taxonomy" id="144022"/>
    <lineage>
        <taxon>Bacteria</taxon>
        <taxon>Pseudomonadati</taxon>
        <taxon>Pseudomonadota</taxon>
        <taxon>Alphaproteobacteria</taxon>
        <taxon>Maricaulales</taxon>
        <taxon>Maricaulaceae</taxon>
        <taxon>Maricaulis</taxon>
    </lineage>
</organism>
<dbReference type="InterPro" id="IPR002052">
    <property type="entry name" value="DNA_methylase_N6_adenine_CS"/>
</dbReference>
<dbReference type="EMBL" id="BSFE01000002">
    <property type="protein sequence ID" value="GLK51251.1"/>
    <property type="molecule type" value="Genomic_DNA"/>
</dbReference>
<evidence type="ECO:0000256" key="2">
    <source>
        <dbReference type="ARBA" id="ARBA00022679"/>
    </source>
</evidence>
<dbReference type="Proteomes" id="UP001143486">
    <property type="component" value="Unassembled WGS sequence"/>
</dbReference>
<dbReference type="NCBIfam" id="TIGR00536">
    <property type="entry name" value="hemK_fam"/>
    <property type="match status" value="1"/>
</dbReference>
<keyword evidence="3 4" id="KW-0949">S-adenosyl-L-methionine</keyword>
<dbReference type="InterPro" id="IPR004556">
    <property type="entry name" value="HemK-like"/>
</dbReference>
<feature type="binding site" evidence="4">
    <location>
        <position position="201"/>
    </location>
    <ligand>
        <name>S-adenosyl-L-methionine</name>
        <dbReference type="ChEBI" id="CHEBI:59789"/>
    </ligand>
</feature>
<reference evidence="6" key="2">
    <citation type="submission" date="2023-01" db="EMBL/GenBank/DDBJ databases">
        <authorList>
            <person name="Sun Q."/>
            <person name="Evtushenko L."/>
        </authorList>
    </citation>
    <scope>NUCLEOTIDE SEQUENCE</scope>
    <source>
        <strain evidence="6">VKM B-1513</strain>
    </source>
</reference>
<evidence type="ECO:0000256" key="3">
    <source>
        <dbReference type="ARBA" id="ARBA00022691"/>
    </source>
</evidence>
<evidence type="ECO:0000256" key="1">
    <source>
        <dbReference type="ARBA" id="ARBA00022603"/>
    </source>
</evidence>
<protein>
    <recommendedName>
        <fullName evidence="4">Release factor glutamine methyltransferase</fullName>
        <shortName evidence="4">RF MTase</shortName>
        <ecNumber evidence="4">2.1.1.297</ecNumber>
    </recommendedName>
    <alternativeName>
        <fullName evidence="4">N5-glutamine methyltransferase PrmC</fullName>
    </alternativeName>
    <alternativeName>
        <fullName evidence="4">Protein-(glutamine-N5) MTase PrmC</fullName>
    </alternativeName>
    <alternativeName>
        <fullName evidence="4">Protein-glutamine N-methyltransferase PrmC</fullName>
    </alternativeName>
</protein>
<dbReference type="HAMAP" id="MF_02126">
    <property type="entry name" value="RF_methyltr_PrmC"/>
    <property type="match status" value="1"/>
</dbReference>
<comment type="catalytic activity">
    <reaction evidence="4">
        <text>L-glutaminyl-[peptide chain release factor] + S-adenosyl-L-methionine = N(5)-methyl-L-glutaminyl-[peptide chain release factor] + S-adenosyl-L-homocysteine + H(+)</text>
        <dbReference type="Rhea" id="RHEA:42896"/>
        <dbReference type="Rhea" id="RHEA-COMP:10271"/>
        <dbReference type="Rhea" id="RHEA-COMP:10272"/>
        <dbReference type="ChEBI" id="CHEBI:15378"/>
        <dbReference type="ChEBI" id="CHEBI:30011"/>
        <dbReference type="ChEBI" id="CHEBI:57856"/>
        <dbReference type="ChEBI" id="CHEBI:59789"/>
        <dbReference type="ChEBI" id="CHEBI:61891"/>
        <dbReference type="EC" id="2.1.1.297"/>
    </reaction>
</comment>
<evidence type="ECO:0000256" key="4">
    <source>
        <dbReference type="HAMAP-Rule" id="MF_02126"/>
    </source>
</evidence>
<keyword evidence="7" id="KW-1185">Reference proteome</keyword>
<accession>A0A9W6MMV5</accession>
<dbReference type="AlphaFoldDB" id="A0A9W6MMV5"/>
<reference evidence="6" key="1">
    <citation type="journal article" date="2014" name="Int. J. Syst. Evol. Microbiol.">
        <title>Complete genome sequence of Corynebacterium casei LMG S-19264T (=DSM 44701T), isolated from a smear-ripened cheese.</title>
        <authorList>
            <consortium name="US DOE Joint Genome Institute (JGI-PGF)"/>
            <person name="Walter F."/>
            <person name="Albersmeier A."/>
            <person name="Kalinowski J."/>
            <person name="Ruckert C."/>
        </authorList>
    </citation>
    <scope>NUCLEOTIDE SEQUENCE</scope>
    <source>
        <strain evidence="6">VKM B-1513</strain>
    </source>
</reference>
<evidence type="ECO:0000313" key="7">
    <source>
        <dbReference type="Proteomes" id="UP001143486"/>
    </source>
</evidence>
<dbReference type="EC" id="2.1.1.297" evidence="4"/>
<dbReference type="PANTHER" id="PTHR18895:SF74">
    <property type="entry name" value="MTRF1L RELEASE FACTOR GLUTAMINE METHYLTRANSFERASE"/>
    <property type="match status" value="1"/>
</dbReference>
<dbReference type="PROSITE" id="PS00092">
    <property type="entry name" value="N6_MTASE"/>
    <property type="match status" value="1"/>
</dbReference>
<evidence type="ECO:0000313" key="6">
    <source>
        <dbReference type="EMBL" id="GLK51251.1"/>
    </source>
</evidence>
<sequence length="313" mass="33180">MTGPFDKLVGDARAAFDKAPSKPLREAWQGLGLADIRRDLVQRLLAAGIDEAEIEARHMLSHVLAPATLAEALADPALVSWQRIASLADLAWDRLARKPLSQVLGSQPFWTLDLAVTSDVLTPRADTETLVEAVLARCPDGDAELLDLGTGSGAILLALLSERPGWHGTGIDLSDAALGVARGNAGRCGLANRTRFARGRWSDGLADAAFDIVVSNPPYIVSDVLAGLEPEVRDHEPAMALDGGADGLDAYRDIFRDVRRILKENGLLAVEIGYDQGAAVSALAQAAGLADVAVLRDLAGQDRVVIGYNGENR</sequence>
<feature type="binding site" evidence="4">
    <location>
        <begin position="216"/>
        <end position="219"/>
    </location>
    <ligand>
        <name>substrate</name>
    </ligand>
</feature>
<dbReference type="Pfam" id="PF13847">
    <property type="entry name" value="Methyltransf_31"/>
    <property type="match status" value="1"/>
</dbReference>
<dbReference type="InterPro" id="IPR050320">
    <property type="entry name" value="N5-glutamine_MTase"/>
</dbReference>
<dbReference type="GO" id="GO:0032259">
    <property type="term" value="P:methylation"/>
    <property type="evidence" value="ECO:0007669"/>
    <property type="project" value="UniProtKB-KW"/>
</dbReference>
<feature type="binding site" evidence="4">
    <location>
        <position position="172"/>
    </location>
    <ligand>
        <name>S-adenosyl-L-methionine</name>
        <dbReference type="ChEBI" id="CHEBI:59789"/>
    </ligand>
</feature>
<feature type="domain" description="Methyltransferase" evidence="5">
    <location>
        <begin position="142"/>
        <end position="271"/>
    </location>
</feature>
<dbReference type="PANTHER" id="PTHR18895">
    <property type="entry name" value="HEMK METHYLTRANSFERASE"/>
    <property type="match status" value="1"/>
</dbReference>